<feature type="region of interest" description="Disordered" evidence="1">
    <location>
        <begin position="94"/>
        <end position="147"/>
    </location>
</feature>
<feature type="region of interest" description="Disordered" evidence="1">
    <location>
        <begin position="352"/>
        <end position="371"/>
    </location>
</feature>
<feature type="non-terminal residue" evidence="2">
    <location>
        <position position="1"/>
    </location>
</feature>
<proteinExistence type="predicted"/>
<dbReference type="Proteomes" id="UP000824890">
    <property type="component" value="Unassembled WGS sequence"/>
</dbReference>
<evidence type="ECO:0000313" key="2">
    <source>
        <dbReference type="EMBL" id="KAH0872395.1"/>
    </source>
</evidence>
<accession>A0ABQ7YWT0</accession>
<comment type="caution">
    <text evidence="2">The sequence shown here is derived from an EMBL/GenBank/DDBJ whole genome shotgun (WGS) entry which is preliminary data.</text>
</comment>
<feature type="compositionally biased region" description="Polar residues" evidence="1">
    <location>
        <begin position="126"/>
        <end position="139"/>
    </location>
</feature>
<reference evidence="2 3" key="1">
    <citation type="submission" date="2021-05" db="EMBL/GenBank/DDBJ databases">
        <title>Genome Assembly of Synthetic Allotetraploid Brassica napus Reveals Homoeologous Exchanges between Subgenomes.</title>
        <authorList>
            <person name="Davis J.T."/>
        </authorList>
    </citation>
    <scope>NUCLEOTIDE SEQUENCE [LARGE SCALE GENOMIC DNA]</scope>
    <source>
        <strain evidence="3">cv. Da-Ae</strain>
        <tissue evidence="2">Seedling</tissue>
    </source>
</reference>
<organism evidence="2 3">
    <name type="scientific">Brassica napus</name>
    <name type="common">Rape</name>
    <dbReference type="NCBI Taxonomy" id="3708"/>
    <lineage>
        <taxon>Eukaryota</taxon>
        <taxon>Viridiplantae</taxon>
        <taxon>Streptophyta</taxon>
        <taxon>Embryophyta</taxon>
        <taxon>Tracheophyta</taxon>
        <taxon>Spermatophyta</taxon>
        <taxon>Magnoliopsida</taxon>
        <taxon>eudicotyledons</taxon>
        <taxon>Gunneridae</taxon>
        <taxon>Pentapetalae</taxon>
        <taxon>rosids</taxon>
        <taxon>malvids</taxon>
        <taxon>Brassicales</taxon>
        <taxon>Brassicaceae</taxon>
        <taxon>Brassiceae</taxon>
        <taxon>Brassica</taxon>
    </lineage>
</organism>
<name>A0ABQ7YWT0_BRANA</name>
<protein>
    <submittedName>
        <fullName evidence="2">Uncharacterized protein</fullName>
    </submittedName>
</protein>
<feature type="compositionally biased region" description="Basic residues" evidence="1">
    <location>
        <begin position="95"/>
        <end position="115"/>
    </location>
</feature>
<feature type="region of interest" description="Disordered" evidence="1">
    <location>
        <begin position="232"/>
        <end position="258"/>
    </location>
</feature>
<keyword evidence="3" id="KW-1185">Reference proteome</keyword>
<sequence>LLENAHRKAEKTFNLKLSNPGKDIPKTYHTLLCLINCKLATEAFSRERDCRDSQDRRADLVSFGALVTTLAPLSSDSLQQLNIDFNLDFYATSGPRRRRSTPTTRKQARLQKTTRHPVSDSDGDETASSMDSTAPTSQPVEDLDDDSSMQLPTRLFAPGCFPTALRLNIYSKANVIGAVAAALAGSPDMDVTVHFSLLPEAERHLWLDEVKDWQVTHLVHLLSSGHTFTTEDFRGRDKSFRTQGKQPENAPLQKEDQPEVIPIIQHNLQPRKPAAVVVEDLTSSEHNEPEVPHQSGSCPDKDLKLWISYQLQKMARGIYERLETMERNILGIYSHLGVSPPNVNSTWKRKADDANHGLSHSPKADGIQTQRPPGKYIPIHYALQTAYRLSERVKVSPNVVVSLVYNSDRWCTVLLQEPHTLNSVPDKSNSENPVTTATVYNPLIFVRPQSNVSPTKSGIDQLPCISDLTPTKRFRDEKPVTVTWEESNPHAFNSGKWYLPVRLHHQLCIRTLSQIYHPPELQMKCNLFPET</sequence>
<evidence type="ECO:0000256" key="1">
    <source>
        <dbReference type="SAM" id="MobiDB-lite"/>
    </source>
</evidence>
<evidence type="ECO:0000313" key="3">
    <source>
        <dbReference type="Proteomes" id="UP000824890"/>
    </source>
</evidence>
<gene>
    <name evidence="2" type="ORF">HID58_069757</name>
</gene>
<dbReference type="EMBL" id="JAGKQM010000016">
    <property type="protein sequence ID" value="KAH0872395.1"/>
    <property type="molecule type" value="Genomic_DNA"/>
</dbReference>